<dbReference type="CDD" id="cd18809">
    <property type="entry name" value="SF1_C_RecD"/>
    <property type="match status" value="1"/>
</dbReference>
<dbReference type="Pfam" id="PF14214">
    <property type="entry name" value="Helitron_like_N"/>
    <property type="match status" value="1"/>
</dbReference>
<comment type="catalytic activity">
    <reaction evidence="1">
        <text>ATP + H2O = ADP + phosphate + H(+)</text>
        <dbReference type="Rhea" id="RHEA:13065"/>
        <dbReference type="ChEBI" id="CHEBI:15377"/>
        <dbReference type="ChEBI" id="CHEBI:15378"/>
        <dbReference type="ChEBI" id="CHEBI:30616"/>
        <dbReference type="ChEBI" id="CHEBI:43474"/>
        <dbReference type="ChEBI" id="CHEBI:456216"/>
        <dbReference type="EC" id="5.6.2.3"/>
    </reaction>
</comment>
<keyword evidence="1" id="KW-0347">Helicase</keyword>
<dbReference type="GO" id="GO:0043139">
    <property type="term" value="F:5'-3' DNA helicase activity"/>
    <property type="evidence" value="ECO:0007669"/>
    <property type="project" value="UniProtKB-EC"/>
</dbReference>
<dbReference type="Pfam" id="PF05970">
    <property type="entry name" value="PIF1"/>
    <property type="match status" value="1"/>
</dbReference>
<proteinExistence type="inferred from homology"/>
<evidence type="ECO:0000313" key="6">
    <source>
        <dbReference type="EMBL" id="KAJ0205403.1"/>
    </source>
</evidence>
<reference evidence="6 7" key="1">
    <citation type="journal article" date="2017" name="Nat. Commun.">
        <title>Genome assembly with in vitro proximity ligation data and whole-genome triplication in lettuce.</title>
        <authorList>
            <person name="Reyes-Chin-Wo S."/>
            <person name="Wang Z."/>
            <person name="Yang X."/>
            <person name="Kozik A."/>
            <person name="Arikit S."/>
            <person name="Song C."/>
            <person name="Xia L."/>
            <person name="Froenicke L."/>
            <person name="Lavelle D.O."/>
            <person name="Truco M.J."/>
            <person name="Xia R."/>
            <person name="Zhu S."/>
            <person name="Xu C."/>
            <person name="Xu H."/>
            <person name="Xu X."/>
            <person name="Cox K."/>
            <person name="Korf I."/>
            <person name="Meyers B.C."/>
            <person name="Michelmore R.W."/>
        </authorList>
    </citation>
    <scope>NUCLEOTIDE SEQUENCE [LARGE SCALE GENOMIC DNA]</scope>
    <source>
        <strain evidence="7">cv. Salinas</strain>
        <tissue evidence="6">Seedlings</tissue>
    </source>
</reference>
<dbReference type="InterPro" id="IPR010285">
    <property type="entry name" value="DNA_helicase_pif1-like_DEAD"/>
</dbReference>
<dbReference type="GO" id="GO:0005524">
    <property type="term" value="F:ATP binding"/>
    <property type="evidence" value="ECO:0007669"/>
    <property type="project" value="UniProtKB-KW"/>
</dbReference>
<dbReference type="InterPro" id="IPR049163">
    <property type="entry name" value="Pif1-like_2B_dom"/>
</dbReference>
<dbReference type="InterPro" id="IPR025476">
    <property type="entry name" value="Helitron_helicase-like"/>
</dbReference>
<dbReference type="Gene3D" id="2.40.50.140">
    <property type="entry name" value="Nucleic acid-binding proteins"/>
    <property type="match status" value="1"/>
</dbReference>
<dbReference type="PANTHER" id="PTHR10492:SF96">
    <property type="entry name" value="ATP-DEPENDENT DNA HELICASE"/>
    <property type="match status" value="1"/>
</dbReference>
<sequence length="1907" mass="217770">MRVLQETVARRRRDRTAPRRPAVSSSSSSAPRSRRSRHLDFFSGLPQYVDSGDCSCVYEFCGAYFWYLERVAKFSTPAHPRYSHCCRDGGVVLPYPPAFEPNFFALYENVSFMKGFRAYNSMFSMTSFGANVDHAVNEDRGPYVFKISGQISHTIGSLSLDPVKGPRFLQLHLFDTEHEVQNRLKAIDGPRKKDLDGNIVHFLVGFLGANNEYVRTFKTSKIMADECNLDLYAVRLFNNVPDRTYGLPSPGSLGCIVTRDDATCTTYDIVVFSHSGQPKRISKLHPSYMPLQYPLLFPYGEEGWSPRLKMGNRRGATAKNLTVNMYYAYHIHARRHIWSPIVNASRLFQQYLSRLEYITKHQSNLRSDYVSGLYDALSKGDREARTVGKRVFLPASFTGGPRFMYSHYQEALSICKVYGNPQYFITFTCNVKWPEITRYMETHRQRDVHSRADIIARIFHIKVHEFIDFLKADKPFGAVDALTYALAVRLPFDNADLYTIEFQKRGLPHCHTLLWVKAADRIRTTADVDTYITTELPDPVTDSELYETITSCMIHDSCGLINPKAPCMKDGKCSKRFPKPFLDSTLFDTEGYVSYKRNASAHHINQHGQLIDNGYIVPYNRRLSSRFRAHINVKYCGWNMMIKYLFKYISKGADRVRYTIQKAEQPDESTPVITFGNQDAPQNPQVRSVDEVKNFLDGRYICPHEAAWRILNFHIHLRHPPVQVLSVHKENMQQLLFKEDSTIPEVLSNPYSTITTLIGWFRSNTRDPAGRHLTYLEYPKAYKWEKSFKSWSPRVDESSKMIGRLVFAHPTLGELFYLRMLLCHQKGCTSFQDLRTVSGTIYPTFRAACNALNLIGDDAEWLTAFTEASVWATSPQLRSLFCQLLLFCEVRNPQTLWEFACEKMKDDYLHAMKREMPDKDVASFTDIIQQQLLNDLDNTLRSSVPSKSMAVFGLPIPTNQINDVLQNRLLLEEMSYDREALKRQHQILLPQLNIDQLSFYNVVTESIENRKQILMFVYGHGGTGKTFLWTTIISYLRSKGKIVLAVASSGIASLFLPSGTTTHSRFKIPIDLTEKKSCDIKKRTFLVDLLQRTSLMFWDEAPMSDRRCFEFLDRSLRDVLDCDDQLFGGIYVLLGETISLTLPSSYLWRFFRICLLHRNMRVDSSEITANGLMSASAFATWMLRIGDGAIGVPDKDDPQDSNFIEILDSLLIKPGPESLKTLIHFVYGDTTLTTPTAANLSVKAIVSPTNDTPDDINEQILKMVTSDGKHFEGLYLIEYLNRLTIPGIPPHELKLKIHCPIMLLRNINQKQGLCDGTRLIVSQLLPNVIEATIMTGTCITNVYTYHSPDIPFTFSRKQFPLKVCYAMTINKSQGQSLRRIGVYLPQPVFSHGQLYVALSRATSPDSIKILIQTNSPTQENHTKNVVFKDLLQKVATTKVYRITANHLSHIRIPHLTSPMTNISNLKTDGIGGPLQVRILWKWRHDVRRYETWYLGVDKFGDAIQILGQRTNRIYIKSVLNVLECYTISDYSCPKLDKYQKFLENDFYIDVGLMSVIEHIPETITIPKTWFRFLTKTNLIELGETPPYYPDYISVLSKIRDCTKIGGESFVLLILTDESGSEIAINLWKDFTNLKPSISNGALRHGSSHATHIYVNLDIPETISLTNLFTGPSRPLPPIPGTPTTLYEMKSKNRSELLDKTFLVRASIKDFFYQNSWYQTTCPNCKDPIFRRGENWFCSAHGHIDKPNYTYKLSVIVSDATDTITATMSETSCRKLLKSTLDNFLSNNPLIDGRCLPKAITNHKEEPKKMSIQMLRGSSPQNIRFIIIDHETLTTTADTSIPTTLAPIQIERNRQNDTSPEPSTAVQKVARSLSYDPLGTYIFTYKKFTFICLNNLLTLTEHNTGSTP</sequence>
<keyword evidence="7" id="KW-1185">Reference proteome</keyword>
<name>A0A9R1VIN6_LACSA</name>
<comment type="caution">
    <text evidence="6">The sequence shown here is derived from an EMBL/GenBank/DDBJ whole genome shotgun (WGS) entry which is preliminary data.</text>
</comment>
<evidence type="ECO:0000259" key="4">
    <source>
        <dbReference type="Pfam" id="PF14214"/>
    </source>
</evidence>
<comment type="similarity">
    <text evidence="1">Belongs to the helicase family.</text>
</comment>
<feature type="region of interest" description="Disordered" evidence="2">
    <location>
        <begin position="1"/>
        <end position="33"/>
    </location>
</feature>
<dbReference type="Gene3D" id="3.40.50.300">
    <property type="entry name" value="P-loop containing nucleotide triphosphate hydrolases"/>
    <property type="match status" value="1"/>
</dbReference>
<keyword evidence="1" id="KW-0378">Hydrolase</keyword>
<comment type="cofactor">
    <cofactor evidence="1">
        <name>Mg(2+)</name>
        <dbReference type="ChEBI" id="CHEBI:18420"/>
    </cofactor>
</comment>
<keyword evidence="1" id="KW-0067">ATP-binding</keyword>
<dbReference type="FunFam" id="3.40.50.300:FF:002884">
    <property type="entry name" value="ATP-dependent DNA helicase"/>
    <property type="match status" value="1"/>
</dbReference>
<feature type="domain" description="DNA helicase Pif1-like 2B" evidence="5">
    <location>
        <begin position="1278"/>
        <end position="1324"/>
    </location>
</feature>
<organism evidence="6 7">
    <name type="scientific">Lactuca sativa</name>
    <name type="common">Garden lettuce</name>
    <dbReference type="NCBI Taxonomy" id="4236"/>
    <lineage>
        <taxon>Eukaryota</taxon>
        <taxon>Viridiplantae</taxon>
        <taxon>Streptophyta</taxon>
        <taxon>Embryophyta</taxon>
        <taxon>Tracheophyta</taxon>
        <taxon>Spermatophyta</taxon>
        <taxon>Magnoliopsida</taxon>
        <taxon>eudicotyledons</taxon>
        <taxon>Gunneridae</taxon>
        <taxon>Pentapetalae</taxon>
        <taxon>asterids</taxon>
        <taxon>campanulids</taxon>
        <taxon>Asterales</taxon>
        <taxon>Asteraceae</taxon>
        <taxon>Cichorioideae</taxon>
        <taxon>Cichorieae</taxon>
        <taxon>Lactucinae</taxon>
        <taxon>Lactuca</taxon>
    </lineage>
</organism>
<evidence type="ECO:0000259" key="3">
    <source>
        <dbReference type="Pfam" id="PF05970"/>
    </source>
</evidence>
<dbReference type="PANTHER" id="PTHR10492">
    <property type="match status" value="1"/>
</dbReference>
<evidence type="ECO:0000256" key="2">
    <source>
        <dbReference type="SAM" id="MobiDB-lite"/>
    </source>
</evidence>
<feature type="compositionally biased region" description="Low complexity" evidence="2">
    <location>
        <begin position="19"/>
        <end position="31"/>
    </location>
</feature>
<keyword evidence="1" id="KW-0234">DNA repair</keyword>
<dbReference type="EC" id="5.6.2.3" evidence="1"/>
<dbReference type="Proteomes" id="UP000235145">
    <property type="component" value="Unassembled WGS sequence"/>
</dbReference>
<dbReference type="GO" id="GO:0016787">
    <property type="term" value="F:hydrolase activity"/>
    <property type="evidence" value="ECO:0007669"/>
    <property type="project" value="UniProtKB-KW"/>
</dbReference>
<dbReference type="GO" id="GO:0000723">
    <property type="term" value="P:telomere maintenance"/>
    <property type="evidence" value="ECO:0007669"/>
    <property type="project" value="InterPro"/>
</dbReference>
<dbReference type="GO" id="GO:0006281">
    <property type="term" value="P:DNA repair"/>
    <property type="evidence" value="ECO:0007669"/>
    <property type="project" value="UniProtKB-KW"/>
</dbReference>
<dbReference type="SUPFAM" id="SSF50249">
    <property type="entry name" value="Nucleic acid-binding proteins"/>
    <property type="match status" value="2"/>
</dbReference>
<evidence type="ECO:0000256" key="1">
    <source>
        <dbReference type="RuleBase" id="RU363044"/>
    </source>
</evidence>
<dbReference type="EMBL" id="NBSK02000005">
    <property type="protein sequence ID" value="KAJ0205403.1"/>
    <property type="molecule type" value="Genomic_DNA"/>
</dbReference>
<keyword evidence="1" id="KW-0233">DNA recombination</keyword>
<dbReference type="Pfam" id="PF21530">
    <property type="entry name" value="Pif1_2B_dom"/>
    <property type="match status" value="1"/>
</dbReference>
<evidence type="ECO:0000259" key="5">
    <source>
        <dbReference type="Pfam" id="PF21530"/>
    </source>
</evidence>
<feature type="domain" description="DNA helicase Pif1-like DEAD-box helicase" evidence="3">
    <location>
        <begin position="991"/>
        <end position="1192"/>
    </location>
</feature>
<protein>
    <recommendedName>
        <fullName evidence="1">ATP-dependent DNA helicase</fullName>
        <ecNumber evidence="1">5.6.2.3</ecNumber>
    </recommendedName>
</protein>
<evidence type="ECO:0000313" key="7">
    <source>
        <dbReference type="Proteomes" id="UP000235145"/>
    </source>
</evidence>
<feature type="domain" description="Helitron helicase-like" evidence="4">
    <location>
        <begin position="326"/>
        <end position="514"/>
    </location>
</feature>
<keyword evidence="1" id="KW-0227">DNA damage</keyword>
<dbReference type="InterPro" id="IPR012340">
    <property type="entry name" value="NA-bd_OB-fold"/>
</dbReference>
<dbReference type="SUPFAM" id="SSF52540">
    <property type="entry name" value="P-loop containing nucleoside triphosphate hydrolases"/>
    <property type="match status" value="2"/>
</dbReference>
<keyword evidence="1" id="KW-0547">Nucleotide-binding</keyword>
<gene>
    <name evidence="6" type="ORF">LSAT_V11C500273020</name>
</gene>
<dbReference type="GO" id="GO:0006310">
    <property type="term" value="P:DNA recombination"/>
    <property type="evidence" value="ECO:0007669"/>
    <property type="project" value="UniProtKB-KW"/>
</dbReference>
<dbReference type="InterPro" id="IPR027417">
    <property type="entry name" value="P-loop_NTPase"/>
</dbReference>
<accession>A0A9R1VIN6</accession>